<keyword evidence="3" id="KW-1185">Reference proteome</keyword>
<dbReference type="EMBL" id="JAPWGY010000001">
    <property type="protein sequence ID" value="MCZ4279999.1"/>
    <property type="molecule type" value="Genomic_DNA"/>
</dbReference>
<accession>A0ABT4LFX7</accession>
<reference evidence="2" key="1">
    <citation type="submission" date="2022-12" db="EMBL/GenBank/DDBJ databases">
        <title>Bacterial isolates from different developmental stages of Nematostella vectensis.</title>
        <authorList>
            <person name="Fraune S."/>
        </authorList>
    </citation>
    <scope>NUCLEOTIDE SEQUENCE</scope>
    <source>
        <strain evidence="2">G21630-S1</strain>
    </source>
</reference>
<evidence type="ECO:0000256" key="1">
    <source>
        <dbReference type="SAM" id="MobiDB-lite"/>
    </source>
</evidence>
<comment type="caution">
    <text evidence="2">The sequence shown here is derived from an EMBL/GenBank/DDBJ whole genome shotgun (WGS) entry which is preliminary data.</text>
</comment>
<name>A0ABT4LFX7_9PROT</name>
<evidence type="ECO:0000313" key="2">
    <source>
        <dbReference type="EMBL" id="MCZ4279999.1"/>
    </source>
</evidence>
<gene>
    <name evidence="2" type="ORF">O4H49_04365</name>
</gene>
<proteinExistence type="predicted"/>
<organism evidence="2 3">
    <name type="scientific">Kiloniella laminariae</name>
    <dbReference type="NCBI Taxonomy" id="454162"/>
    <lineage>
        <taxon>Bacteria</taxon>
        <taxon>Pseudomonadati</taxon>
        <taxon>Pseudomonadota</taxon>
        <taxon>Alphaproteobacteria</taxon>
        <taxon>Rhodospirillales</taxon>
        <taxon>Kiloniellaceae</taxon>
        <taxon>Kiloniella</taxon>
    </lineage>
</organism>
<feature type="compositionally biased region" description="Polar residues" evidence="1">
    <location>
        <begin position="21"/>
        <end position="36"/>
    </location>
</feature>
<dbReference type="RefSeq" id="WP_269422193.1">
    <property type="nucleotide sequence ID" value="NZ_JAPWGY010000001.1"/>
</dbReference>
<feature type="region of interest" description="Disordered" evidence="1">
    <location>
        <begin position="1"/>
        <end position="47"/>
    </location>
</feature>
<protein>
    <submittedName>
        <fullName evidence="2">Uncharacterized protein</fullName>
    </submittedName>
</protein>
<evidence type="ECO:0000313" key="3">
    <source>
        <dbReference type="Proteomes" id="UP001069802"/>
    </source>
</evidence>
<dbReference type="Proteomes" id="UP001069802">
    <property type="component" value="Unassembled WGS sequence"/>
</dbReference>
<sequence length="103" mass="11781">MSLTNSYKGHSLQGEWRERNNSLSASRNGPTQNPVQNRERANSLASVRRIEQRPEQILYPQYRPVEEKKALSPYVSLAASPVQRLRGMGLLNVRRALYERGDS</sequence>